<protein>
    <submittedName>
        <fullName evidence="1">Uncharacterized protein</fullName>
    </submittedName>
</protein>
<dbReference type="EMBL" id="GBXM01020731">
    <property type="protein sequence ID" value="JAH87846.1"/>
    <property type="molecule type" value="Transcribed_RNA"/>
</dbReference>
<organism evidence="1">
    <name type="scientific">Anguilla anguilla</name>
    <name type="common">European freshwater eel</name>
    <name type="synonym">Muraena anguilla</name>
    <dbReference type="NCBI Taxonomy" id="7936"/>
    <lineage>
        <taxon>Eukaryota</taxon>
        <taxon>Metazoa</taxon>
        <taxon>Chordata</taxon>
        <taxon>Craniata</taxon>
        <taxon>Vertebrata</taxon>
        <taxon>Euteleostomi</taxon>
        <taxon>Actinopterygii</taxon>
        <taxon>Neopterygii</taxon>
        <taxon>Teleostei</taxon>
        <taxon>Anguilliformes</taxon>
        <taxon>Anguillidae</taxon>
        <taxon>Anguilla</taxon>
    </lineage>
</organism>
<reference evidence="1" key="2">
    <citation type="journal article" date="2015" name="Fish Shellfish Immunol.">
        <title>Early steps in the European eel (Anguilla anguilla)-Vibrio vulnificus interaction in the gills: Role of the RtxA13 toxin.</title>
        <authorList>
            <person name="Callol A."/>
            <person name="Pajuelo D."/>
            <person name="Ebbesson L."/>
            <person name="Teles M."/>
            <person name="MacKenzie S."/>
            <person name="Amaro C."/>
        </authorList>
    </citation>
    <scope>NUCLEOTIDE SEQUENCE</scope>
</reference>
<sequence>MSYSTSTDMSRKKKMYNLMFLNNVNAFSHFKSSLCLRQDRSVSS</sequence>
<reference evidence="1" key="1">
    <citation type="submission" date="2014-11" db="EMBL/GenBank/DDBJ databases">
        <authorList>
            <person name="Amaro Gonzalez C."/>
        </authorList>
    </citation>
    <scope>NUCLEOTIDE SEQUENCE</scope>
</reference>
<accession>A0A0E9WC33</accession>
<name>A0A0E9WC33_ANGAN</name>
<dbReference type="AlphaFoldDB" id="A0A0E9WC33"/>
<evidence type="ECO:0000313" key="1">
    <source>
        <dbReference type="EMBL" id="JAH87846.1"/>
    </source>
</evidence>
<proteinExistence type="predicted"/>